<keyword evidence="2" id="KW-1185">Reference proteome</keyword>
<gene>
    <name evidence="1" type="ORF">ACKW6Q_15955</name>
</gene>
<sequence length="55" mass="6269">MKNLRKLSKRELRTIEGGALGCPAPATTCVQWCTWTPQQRLMCRNMIMDPDPCDC</sequence>
<name>A0ABW9K5A8_9FLAO</name>
<dbReference type="EMBL" id="JBJXVJ010000003">
    <property type="protein sequence ID" value="MFN1218463.1"/>
    <property type="molecule type" value="Genomic_DNA"/>
</dbReference>
<dbReference type="RefSeq" id="WP_409357415.1">
    <property type="nucleotide sequence ID" value="NZ_JBJXVJ010000003.1"/>
</dbReference>
<organism evidence="1 2">
    <name type="scientific">Chryseobacterium kwangjuense</name>
    <dbReference type="NCBI Taxonomy" id="267125"/>
    <lineage>
        <taxon>Bacteria</taxon>
        <taxon>Pseudomonadati</taxon>
        <taxon>Bacteroidota</taxon>
        <taxon>Flavobacteriia</taxon>
        <taxon>Flavobacteriales</taxon>
        <taxon>Weeksellaceae</taxon>
        <taxon>Chryseobacterium group</taxon>
        <taxon>Chryseobacterium</taxon>
    </lineage>
</organism>
<reference evidence="1 2" key="1">
    <citation type="submission" date="2024-12" db="EMBL/GenBank/DDBJ databases">
        <title>Draft genome sequence of Chryseobacterium kwangjuense AG447.</title>
        <authorList>
            <person name="Cheptsov V.S."/>
            <person name="Belov A."/>
            <person name="Zavarzina A.G."/>
        </authorList>
    </citation>
    <scope>NUCLEOTIDE SEQUENCE [LARGE SCALE GENOMIC DNA]</scope>
    <source>
        <strain evidence="1 2">AG447</strain>
    </source>
</reference>
<dbReference type="NCBIfam" id="NF047798">
    <property type="entry name" value="leader_Chryseo"/>
    <property type="match status" value="1"/>
</dbReference>
<accession>A0ABW9K5A8</accession>
<proteinExistence type="predicted"/>
<protein>
    <submittedName>
        <fullName evidence="1">Bacteriocin-like protein</fullName>
    </submittedName>
</protein>
<evidence type="ECO:0000313" key="2">
    <source>
        <dbReference type="Proteomes" id="UP001634154"/>
    </source>
</evidence>
<dbReference type="InterPro" id="IPR058074">
    <property type="entry name" value="Bacteriocin-like"/>
</dbReference>
<dbReference type="Proteomes" id="UP001634154">
    <property type="component" value="Unassembled WGS sequence"/>
</dbReference>
<comment type="caution">
    <text evidence="1">The sequence shown here is derived from an EMBL/GenBank/DDBJ whole genome shotgun (WGS) entry which is preliminary data.</text>
</comment>
<evidence type="ECO:0000313" key="1">
    <source>
        <dbReference type="EMBL" id="MFN1218463.1"/>
    </source>
</evidence>